<dbReference type="Proteomes" id="UP000266841">
    <property type="component" value="Unassembled WGS sequence"/>
</dbReference>
<gene>
    <name evidence="1" type="ORF">THAOC_22911</name>
</gene>
<dbReference type="AlphaFoldDB" id="K0RXB6"/>
<name>K0RXB6_THAOC</name>
<comment type="caution">
    <text evidence="1">The sequence shown here is derived from an EMBL/GenBank/DDBJ whole genome shotgun (WGS) entry which is preliminary data.</text>
</comment>
<reference evidence="1 2" key="1">
    <citation type="journal article" date="2012" name="Genome Biol.">
        <title>Genome and low-iron response of an oceanic diatom adapted to chronic iron limitation.</title>
        <authorList>
            <person name="Lommer M."/>
            <person name="Specht M."/>
            <person name="Roy A.S."/>
            <person name="Kraemer L."/>
            <person name="Andreson R."/>
            <person name="Gutowska M.A."/>
            <person name="Wolf J."/>
            <person name="Bergner S.V."/>
            <person name="Schilhabel M.B."/>
            <person name="Klostermeier U.C."/>
            <person name="Beiko R.G."/>
            <person name="Rosenstiel P."/>
            <person name="Hippler M."/>
            <person name="Laroche J."/>
        </authorList>
    </citation>
    <scope>NUCLEOTIDE SEQUENCE [LARGE SCALE GENOMIC DNA]</scope>
    <source>
        <strain evidence="1 2">CCMP1005</strain>
    </source>
</reference>
<keyword evidence="2" id="KW-1185">Reference proteome</keyword>
<evidence type="ECO:0000313" key="2">
    <source>
        <dbReference type="Proteomes" id="UP000266841"/>
    </source>
</evidence>
<organism evidence="1 2">
    <name type="scientific">Thalassiosira oceanica</name>
    <name type="common">Marine diatom</name>
    <dbReference type="NCBI Taxonomy" id="159749"/>
    <lineage>
        <taxon>Eukaryota</taxon>
        <taxon>Sar</taxon>
        <taxon>Stramenopiles</taxon>
        <taxon>Ochrophyta</taxon>
        <taxon>Bacillariophyta</taxon>
        <taxon>Coscinodiscophyceae</taxon>
        <taxon>Thalassiosirophycidae</taxon>
        <taxon>Thalassiosirales</taxon>
        <taxon>Thalassiosiraceae</taxon>
        <taxon>Thalassiosira</taxon>
    </lineage>
</organism>
<dbReference type="EMBL" id="AGNL01029529">
    <property type="protein sequence ID" value="EJK57084.1"/>
    <property type="molecule type" value="Genomic_DNA"/>
</dbReference>
<feature type="non-terminal residue" evidence="1">
    <location>
        <position position="1"/>
    </location>
</feature>
<accession>K0RXB6</accession>
<proteinExistence type="predicted"/>
<protein>
    <submittedName>
        <fullName evidence="1">Uncharacterized protein</fullName>
    </submittedName>
</protein>
<evidence type="ECO:0000313" key="1">
    <source>
        <dbReference type="EMBL" id="EJK57084.1"/>
    </source>
</evidence>
<sequence length="72" mass="7883">TLTLTKRRMGWAGWRKGDVDDGLGWSYNTDTDKARDGSDLVILWCWLGLKSVELEPVGGLDSASVAAPITLF</sequence>